<dbReference type="InterPro" id="IPR050739">
    <property type="entry name" value="MFP"/>
</dbReference>
<keyword evidence="3 9" id="KW-0813">Transport</keyword>
<keyword evidence="7 9" id="KW-1133">Transmembrane helix</keyword>
<evidence type="ECO:0000256" key="10">
    <source>
        <dbReference type="SAM" id="Coils"/>
    </source>
</evidence>
<dbReference type="NCBIfam" id="TIGR01843">
    <property type="entry name" value="type_I_hlyD"/>
    <property type="match status" value="1"/>
</dbReference>
<keyword evidence="10" id="KW-0175">Coiled coil</keyword>
<keyword evidence="6 9" id="KW-0812">Transmembrane</keyword>
<evidence type="ECO:0000256" key="7">
    <source>
        <dbReference type="ARBA" id="ARBA00022989"/>
    </source>
</evidence>
<evidence type="ECO:0000313" key="13">
    <source>
        <dbReference type="EMBL" id="TXL69895.1"/>
    </source>
</evidence>
<reference evidence="13 14" key="1">
    <citation type="submission" date="2019-06" db="EMBL/GenBank/DDBJ databases">
        <title>New taxonomy in bacterial strain CC-CFT640, isolated from vineyard.</title>
        <authorList>
            <person name="Lin S.-Y."/>
            <person name="Tsai C.-F."/>
            <person name="Young C.-C."/>
        </authorList>
    </citation>
    <scope>NUCLEOTIDE SEQUENCE [LARGE SCALE GENOMIC DNA]</scope>
    <source>
        <strain evidence="13 14">CC-CFT640</strain>
    </source>
</reference>
<sequence length="446" mass="49745">MTAIPRVEVVTDSLAPLPSADWRRVVQLGYVAVVVGFGMFVAWAATARLDGAAVASGVVAVESNRKTIQHLEGGIVREILVRDGDIVSKGQVLLRLDPTRVDAQGETYRNQLAALLAQETRLLAERDGATALSFPVEVEQRSTQVAVAAVIFDQRRLFETRRDVLQRNLNLAESQIEQIRKESEQNTSDMATARATLENVNKELGPLRQLLQRKLVSVSRVMPLEREKLRLEGVIANGTLQTQKLKERLVEAELKRNQVLADYRQEVSTQLLDVRKLLSDVRQQLIVAEDAQRRFELKAPIAGAVQQMRIFTVGGVIRPGDPVLDIVPANDILVIQAKLSPLDVDRVSPGLMAEIRFPSFRYFGTDVVRGTLRSVSRDRLLEDNTNRDPYFAAEVTVDRASLPAEFGSRLTAGIPADVIIPTEGRTLMVYLLDPLFERFNKSLRER</sequence>
<name>A0A5C8P8E9_9HYPH</name>
<accession>A0A5C8P8E9</accession>
<dbReference type="PRINTS" id="PR01490">
    <property type="entry name" value="RTXTOXIND"/>
</dbReference>
<organism evidence="13 14">
    <name type="scientific">Vineibacter terrae</name>
    <dbReference type="NCBI Taxonomy" id="2586908"/>
    <lineage>
        <taxon>Bacteria</taxon>
        <taxon>Pseudomonadati</taxon>
        <taxon>Pseudomonadota</taxon>
        <taxon>Alphaproteobacteria</taxon>
        <taxon>Hyphomicrobiales</taxon>
        <taxon>Vineibacter</taxon>
    </lineage>
</organism>
<feature type="transmembrane region" description="Helical" evidence="9">
    <location>
        <begin position="28"/>
        <end position="46"/>
    </location>
</feature>
<protein>
    <recommendedName>
        <fullName evidence="9">Membrane fusion protein (MFP) family protein</fullName>
    </recommendedName>
</protein>
<dbReference type="Gene3D" id="2.40.50.100">
    <property type="match status" value="1"/>
</dbReference>
<dbReference type="InterPro" id="IPR058982">
    <property type="entry name" value="Beta-barrel_AprE"/>
</dbReference>
<evidence type="ECO:0000259" key="11">
    <source>
        <dbReference type="Pfam" id="PF25994"/>
    </source>
</evidence>
<dbReference type="OrthoDB" id="9810980at2"/>
<evidence type="ECO:0000259" key="12">
    <source>
        <dbReference type="Pfam" id="PF26002"/>
    </source>
</evidence>
<evidence type="ECO:0000256" key="6">
    <source>
        <dbReference type="ARBA" id="ARBA00022692"/>
    </source>
</evidence>
<gene>
    <name evidence="13" type="ORF">FHP25_36915</name>
</gene>
<keyword evidence="4 9" id="KW-1003">Cell membrane</keyword>
<dbReference type="PANTHER" id="PTHR30386">
    <property type="entry name" value="MEMBRANE FUSION SUBUNIT OF EMRAB-TOLC MULTIDRUG EFFLUX PUMP"/>
    <property type="match status" value="1"/>
</dbReference>
<evidence type="ECO:0000256" key="1">
    <source>
        <dbReference type="ARBA" id="ARBA00004377"/>
    </source>
</evidence>
<dbReference type="InterPro" id="IPR010129">
    <property type="entry name" value="T1SS_HlyD"/>
</dbReference>
<dbReference type="PANTHER" id="PTHR30386:SF17">
    <property type="entry name" value="ALKALINE PROTEASE SECRETION PROTEIN APRE"/>
    <property type="match status" value="1"/>
</dbReference>
<keyword evidence="8 9" id="KW-0472">Membrane</keyword>
<dbReference type="InterPro" id="IPR058781">
    <property type="entry name" value="HH_AprE-like"/>
</dbReference>
<feature type="domain" description="AprE-like beta-barrel" evidence="12">
    <location>
        <begin position="333"/>
        <end position="423"/>
    </location>
</feature>
<dbReference type="Proteomes" id="UP000321638">
    <property type="component" value="Unassembled WGS sequence"/>
</dbReference>
<dbReference type="EMBL" id="VDUZ01000069">
    <property type="protein sequence ID" value="TXL69895.1"/>
    <property type="molecule type" value="Genomic_DNA"/>
</dbReference>
<keyword evidence="14" id="KW-1185">Reference proteome</keyword>
<comment type="subcellular location">
    <subcellularLocation>
        <location evidence="1 9">Cell inner membrane</location>
        <topology evidence="1 9">Single-pass membrane protein</topology>
    </subcellularLocation>
</comment>
<evidence type="ECO:0000256" key="8">
    <source>
        <dbReference type="ARBA" id="ARBA00023136"/>
    </source>
</evidence>
<comment type="similarity">
    <text evidence="2 9">Belongs to the membrane fusion protein (MFP) (TC 8.A.1) family.</text>
</comment>
<dbReference type="AlphaFoldDB" id="A0A5C8P8E9"/>
<evidence type="ECO:0000256" key="3">
    <source>
        <dbReference type="ARBA" id="ARBA00022448"/>
    </source>
</evidence>
<evidence type="ECO:0000256" key="2">
    <source>
        <dbReference type="ARBA" id="ARBA00009477"/>
    </source>
</evidence>
<feature type="domain" description="AprE-like long alpha-helical hairpin" evidence="11">
    <location>
        <begin position="102"/>
        <end position="290"/>
    </location>
</feature>
<dbReference type="RefSeq" id="WP_147852027.1">
    <property type="nucleotide sequence ID" value="NZ_VDUZ01000069.1"/>
</dbReference>
<dbReference type="GO" id="GO:0015031">
    <property type="term" value="P:protein transport"/>
    <property type="evidence" value="ECO:0007669"/>
    <property type="project" value="InterPro"/>
</dbReference>
<comment type="caution">
    <text evidence="13">The sequence shown here is derived from an EMBL/GenBank/DDBJ whole genome shotgun (WGS) entry which is preliminary data.</text>
</comment>
<evidence type="ECO:0000256" key="5">
    <source>
        <dbReference type="ARBA" id="ARBA00022519"/>
    </source>
</evidence>
<feature type="coiled-coil region" evidence="10">
    <location>
        <begin position="162"/>
        <end position="189"/>
    </location>
</feature>
<evidence type="ECO:0000313" key="14">
    <source>
        <dbReference type="Proteomes" id="UP000321638"/>
    </source>
</evidence>
<evidence type="ECO:0000256" key="9">
    <source>
        <dbReference type="RuleBase" id="RU365093"/>
    </source>
</evidence>
<evidence type="ECO:0000256" key="4">
    <source>
        <dbReference type="ARBA" id="ARBA00022475"/>
    </source>
</evidence>
<dbReference type="Pfam" id="PF26002">
    <property type="entry name" value="Beta-barrel_AprE"/>
    <property type="match status" value="1"/>
</dbReference>
<dbReference type="GO" id="GO:0005886">
    <property type="term" value="C:plasma membrane"/>
    <property type="evidence" value="ECO:0007669"/>
    <property type="project" value="UniProtKB-SubCell"/>
</dbReference>
<dbReference type="Pfam" id="PF25994">
    <property type="entry name" value="HH_AprE"/>
    <property type="match status" value="1"/>
</dbReference>
<keyword evidence="5 9" id="KW-0997">Cell inner membrane</keyword>
<proteinExistence type="inferred from homology"/>